<gene>
    <name evidence="1" type="ORF">ACETIH_15505</name>
</gene>
<protein>
    <submittedName>
        <fullName evidence="1">Uncharacterized protein</fullName>
    </submittedName>
</protein>
<proteinExistence type="predicted"/>
<accession>A0ABV6Y9Y7</accession>
<dbReference type="RefSeq" id="WP_377030177.1">
    <property type="nucleotide sequence ID" value="NZ_JBHOMY010000041.1"/>
</dbReference>
<evidence type="ECO:0000313" key="1">
    <source>
        <dbReference type="EMBL" id="MFC1458091.1"/>
    </source>
</evidence>
<name>A0ABV6Y9Y7_9HYPH</name>
<keyword evidence="2" id="KW-1185">Reference proteome</keyword>
<reference evidence="1 2" key="1">
    <citation type="submission" date="2024-09" db="EMBL/GenBank/DDBJ databases">
        <title>Nodulacao em especies de Leguminosae Basais da Amazonia e Caracterizacao dos Rizobios e Bacterias Associadas aos Nodulos.</title>
        <authorList>
            <person name="Jambeiro I.C.A."/>
            <person name="Lopes I.S."/>
            <person name="Aguiar E.R.G.R."/>
            <person name="Santos A.F.J."/>
            <person name="Dos Santos J.M.F."/>
            <person name="Gross E."/>
        </authorList>
    </citation>
    <scope>NUCLEOTIDE SEQUENCE [LARGE SCALE GENOMIC DNA]</scope>
    <source>
        <strain evidence="1 2">BRUESC1165</strain>
    </source>
</reference>
<evidence type="ECO:0000313" key="2">
    <source>
        <dbReference type="Proteomes" id="UP001593940"/>
    </source>
</evidence>
<dbReference type="EMBL" id="JBHOMY010000041">
    <property type="protein sequence ID" value="MFC1458091.1"/>
    <property type="molecule type" value="Genomic_DNA"/>
</dbReference>
<dbReference type="Proteomes" id="UP001593940">
    <property type="component" value="Unassembled WGS sequence"/>
</dbReference>
<comment type="caution">
    <text evidence="1">The sequence shown here is derived from an EMBL/GenBank/DDBJ whole genome shotgun (WGS) entry which is preliminary data.</text>
</comment>
<sequence length="69" mass="7734">MRTYNLFRRKEEADLYCAVPEDAPVPAFVTEELWDYARSLDIGTLSGFDAEAAHVSAEANGFYLFHSAS</sequence>
<organism evidence="1 2">
    <name type="scientific">Microvirga arabica</name>
    <dbReference type="NCBI Taxonomy" id="1128671"/>
    <lineage>
        <taxon>Bacteria</taxon>
        <taxon>Pseudomonadati</taxon>
        <taxon>Pseudomonadota</taxon>
        <taxon>Alphaproteobacteria</taxon>
        <taxon>Hyphomicrobiales</taxon>
        <taxon>Methylobacteriaceae</taxon>
        <taxon>Microvirga</taxon>
    </lineage>
</organism>